<evidence type="ECO:0000313" key="2">
    <source>
        <dbReference type="Proteomes" id="UP000295310"/>
    </source>
</evidence>
<evidence type="ECO:0000313" key="1">
    <source>
        <dbReference type="EMBL" id="TDL99054.1"/>
    </source>
</evidence>
<keyword evidence="2" id="KW-1185">Reference proteome</keyword>
<accession>A0A4R6BGL9</accession>
<dbReference type="AlphaFoldDB" id="A0A4R6BGL9"/>
<organism evidence="1 2">
    <name type="scientific">Macrococcus brunensis</name>
    <dbReference type="NCBI Taxonomy" id="198483"/>
    <lineage>
        <taxon>Bacteria</taxon>
        <taxon>Bacillati</taxon>
        <taxon>Bacillota</taxon>
        <taxon>Bacilli</taxon>
        <taxon>Bacillales</taxon>
        <taxon>Staphylococcaceae</taxon>
        <taxon>Macrococcus</taxon>
    </lineage>
</organism>
<dbReference type="RefSeq" id="WP_133430948.1">
    <property type="nucleotide sequence ID" value="NZ_SCWA01000001.1"/>
</dbReference>
<protein>
    <submittedName>
        <fullName evidence="1">Uncharacterized protein</fullName>
    </submittedName>
</protein>
<dbReference type="Proteomes" id="UP000295310">
    <property type="component" value="Unassembled WGS sequence"/>
</dbReference>
<comment type="caution">
    <text evidence="1">The sequence shown here is derived from an EMBL/GenBank/DDBJ whole genome shotgun (WGS) entry which is preliminary data.</text>
</comment>
<proteinExistence type="predicted"/>
<sequence>MKRMIVIVVMIVMMLSVVWLINLKEPEPLTEHQRQTVEQRFPSYKAAEEAVLLQSNEVEGTIGPYFYKLPNQHYFILHLNDFEHHNDGYVNISFLDMDKNGKTTVKLADPFTAKVTDKEKFIDQSWDEKTPAGLLQFKGGIVDRGDNLDEGIMLSDDETRLALHSQLNKGVIRVDSNGLWRDSSNYYKGYQNKTKNYSSTTAALKDINPSGEQVGNLKKGKTIFYIYQQPYGMMSEWMIIPVIKQGEQFEAGKTIQFSFEKQTIKDKQVNTKFTNQIEDVPFTLHINHQKENQLSAKGLSFSIK</sequence>
<dbReference type="EMBL" id="SCWA01000001">
    <property type="protein sequence ID" value="TDL99054.1"/>
    <property type="molecule type" value="Genomic_DNA"/>
</dbReference>
<dbReference type="OrthoDB" id="2418060at2"/>
<name>A0A4R6BGL9_9STAP</name>
<reference evidence="1 2" key="1">
    <citation type="submission" date="2019-01" db="EMBL/GenBank/DDBJ databases">
        <title>Draft genome sequences of the type strains of six Macrococcus species.</title>
        <authorList>
            <person name="Mazhar S."/>
            <person name="Altermann E."/>
            <person name="Hill C."/>
            <person name="Mcauliffe O."/>
        </authorList>
    </citation>
    <scope>NUCLEOTIDE SEQUENCE [LARGE SCALE GENOMIC DNA]</scope>
    <source>
        <strain evidence="1 2">CCM4811</strain>
    </source>
</reference>
<gene>
    <name evidence="1" type="ORF">ERX27_01010</name>
</gene>